<evidence type="ECO:0000313" key="2">
    <source>
        <dbReference type="Proteomes" id="UP001057402"/>
    </source>
</evidence>
<protein>
    <submittedName>
        <fullName evidence="1">Uncharacterized protein</fullName>
    </submittedName>
</protein>
<evidence type="ECO:0000313" key="1">
    <source>
        <dbReference type="EMBL" id="KAI4385783.1"/>
    </source>
</evidence>
<accession>A0ACB9S3C8</accession>
<gene>
    <name evidence="1" type="ORF">MLD38_003777</name>
</gene>
<comment type="caution">
    <text evidence="1">The sequence shown here is derived from an EMBL/GenBank/DDBJ whole genome shotgun (WGS) entry which is preliminary data.</text>
</comment>
<reference evidence="2" key="1">
    <citation type="journal article" date="2023" name="Front. Plant Sci.">
        <title>Chromosomal-level genome assembly of Melastoma candidum provides insights into trichome evolution.</title>
        <authorList>
            <person name="Zhong Y."/>
            <person name="Wu W."/>
            <person name="Sun C."/>
            <person name="Zou P."/>
            <person name="Liu Y."/>
            <person name="Dai S."/>
            <person name="Zhou R."/>
        </authorList>
    </citation>
    <scope>NUCLEOTIDE SEQUENCE [LARGE SCALE GENOMIC DNA]</scope>
</reference>
<keyword evidence="2" id="KW-1185">Reference proteome</keyword>
<dbReference type="EMBL" id="CM042881">
    <property type="protein sequence ID" value="KAI4385783.1"/>
    <property type="molecule type" value="Genomic_DNA"/>
</dbReference>
<sequence>MKLASIFKAVEITQQHVHVHSPWQWPSCTLQPKTLSFRAGHGDITFNAVNSPFLDAQGGETGVESPGSCFTDTSMSASLSTESDGGSHPGDSVDVLVREMAQRGDRRLFFEPGESKTSSILSQEERTPRGKSMGKGTSPFKGMAVALAVESEDPYRDFLRSMEEMVESHGLEDWDGLEELLSWYLRVNGDANHGLIIDAFIDLLISLSPNRVIPIEEEKCKIKEEQGMA</sequence>
<proteinExistence type="predicted"/>
<organism evidence="1 2">
    <name type="scientific">Melastoma candidum</name>
    <dbReference type="NCBI Taxonomy" id="119954"/>
    <lineage>
        <taxon>Eukaryota</taxon>
        <taxon>Viridiplantae</taxon>
        <taxon>Streptophyta</taxon>
        <taxon>Embryophyta</taxon>
        <taxon>Tracheophyta</taxon>
        <taxon>Spermatophyta</taxon>
        <taxon>Magnoliopsida</taxon>
        <taxon>eudicotyledons</taxon>
        <taxon>Gunneridae</taxon>
        <taxon>Pentapetalae</taxon>
        <taxon>rosids</taxon>
        <taxon>malvids</taxon>
        <taxon>Myrtales</taxon>
        <taxon>Melastomataceae</taxon>
        <taxon>Melastomatoideae</taxon>
        <taxon>Melastomateae</taxon>
        <taxon>Melastoma</taxon>
    </lineage>
</organism>
<dbReference type="Proteomes" id="UP001057402">
    <property type="component" value="Chromosome 2"/>
</dbReference>
<name>A0ACB9S3C8_9MYRT</name>